<evidence type="ECO:0000256" key="1">
    <source>
        <dbReference type="ARBA" id="ARBA00007689"/>
    </source>
</evidence>
<sequence>MRYTLLLHYPEMDTASLGPEAMAEGQRAFSKYAKDLQDAGVLVSAEVLQPSSNTTTLTLAEGTPVLVAGPFANDPVRLGGIVVIDVPDLDTAIEWGKSAPALAWGAIEVRPGALFTLDGEWTPNT</sequence>
<dbReference type="Pfam" id="PF03795">
    <property type="entry name" value="YCII"/>
    <property type="match status" value="1"/>
</dbReference>
<dbReference type="RefSeq" id="WP_074711086.1">
    <property type="nucleotide sequence ID" value="NZ_FNTV01000001.1"/>
</dbReference>
<accession>A0A1H5IMN6</accession>
<gene>
    <name evidence="3" type="ORF">SAMN04489740_1353</name>
</gene>
<dbReference type="InterPro" id="IPR005545">
    <property type="entry name" value="YCII"/>
</dbReference>
<proteinExistence type="inferred from homology"/>
<dbReference type="EMBL" id="FNTV01000001">
    <property type="protein sequence ID" value="SEE41516.1"/>
    <property type="molecule type" value="Genomic_DNA"/>
</dbReference>
<dbReference type="Proteomes" id="UP000182725">
    <property type="component" value="Unassembled WGS sequence"/>
</dbReference>
<reference evidence="3 4" key="1">
    <citation type="submission" date="2016-10" db="EMBL/GenBank/DDBJ databases">
        <authorList>
            <person name="de Groot N.N."/>
        </authorList>
    </citation>
    <scope>NUCLEOTIDE SEQUENCE [LARGE SCALE GENOMIC DNA]</scope>
    <source>
        <strain evidence="3 4">DSM 22274</strain>
    </source>
</reference>
<evidence type="ECO:0000313" key="4">
    <source>
        <dbReference type="Proteomes" id="UP000182725"/>
    </source>
</evidence>
<dbReference type="AlphaFoldDB" id="A0A1H5IMN6"/>
<organism evidence="3 4">
    <name type="scientific">Arthrobacter alpinus</name>
    <dbReference type="NCBI Taxonomy" id="656366"/>
    <lineage>
        <taxon>Bacteria</taxon>
        <taxon>Bacillati</taxon>
        <taxon>Actinomycetota</taxon>
        <taxon>Actinomycetes</taxon>
        <taxon>Micrococcales</taxon>
        <taxon>Micrococcaceae</taxon>
        <taxon>Arthrobacter</taxon>
    </lineage>
</organism>
<dbReference type="Gene3D" id="3.30.70.1060">
    <property type="entry name" value="Dimeric alpha+beta barrel"/>
    <property type="match status" value="1"/>
</dbReference>
<dbReference type="InterPro" id="IPR011008">
    <property type="entry name" value="Dimeric_a/b-barrel"/>
</dbReference>
<evidence type="ECO:0000313" key="3">
    <source>
        <dbReference type="EMBL" id="SEE41516.1"/>
    </source>
</evidence>
<name>A0A1H5IMN6_9MICC</name>
<protein>
    <submittedName>
        <fullName evidence="3">Uncharacterized conserved protein</fullName>
    </submittedName>
</protein>
<dbReference type="PANTHER" id="PTHR35174:SF3">
    <property type="entry name" value="BLL7171 PROTEIN"/>
    <property type="match status" value="1"/>
</dbReference>
<evidence type="ECO:0000259" key="2">
    <source>
        <dbReference type="Pfam" id="PF03795"/>
    </source>
</evidence>
<dbReference type="PANTHER" id="PTHR35174">
    <property type="entry name" value="BLL7171 PROTEIN-RELATED"/>
    <property type="match status" value="1"/>
</dbReference>
<comment type="similarity">
    <text evidence="1">Belongs to the YciI family.</text>
</comment>
<dbReference type="SUPFAM" id="SSF54909">
    <property type="entry name" value="Dimeric alpha+beta barrel"/>
    <property type="match status" value="1"/>
</dbReference>
<feature type="domain" description="YCII-related" evidence="2">
    <location>
        <begin position="1"/>
        <end position="111"/>
    </location>
</feature>